<proteinExistence type="inferred from homology"/>
<accession>A0ABT3AA26</accession>
<keyword evidence="10" id="KW-1185">Reference proteome</keyword>
<dbReference type="Pfam" id="PF00700">
    <property type="entry name" value="Flagellin_C"/>
    <property type="match status" value="1"/>
</dbReference>
<feature type="coiled-coil region" evidence="6">
    <location>
        <begin position="59"/>
        <end position="93"/>
    </location>
</feature>
<organism evidence="9 10">
    <name type="scientific">Fluctibacter corallii</name>
    <dbReference type="NCBI Taxonomy" id="2984329"/>
    <lineage>
        <taxon>Bacteria</taxon>
        <taxon>Pseudomonadati</taxon>
        <taxon>Pseudomonadota</taxon>
        <taxon>Gammaproteobacteria</taxon>
        <taxon>Alteromonadales</taxon>
        <taxon>Alteromonadaceae</taxon>
        <taxon>Fluctibacter</taxon>
    </lineage>
</organism>
<comment type="similarity">
    <text evidence="3">Belongs to the bacterial flagellin family.</text>
</comment>
<dbReference type="InterPro" id="IPR001492">
    <property type="entry name" value="Flagellin"/>
</dbReference>
<reference evidence="9 10" key="1">
    <citation type="submission" date="2022-10" db="EMBL/GenBank/DDBJ databases">
        <title>Aestuariibacter sp. AA17 isolated from Montipora capitata coral fragment.</title>
        <authorList>
            <person name="Emsley S.A."/>
            <person name="Pfannmuller K.M."/>
            <person name="Loughran R.M."/>
            <person name="Shlafstein M."/>
            <person name="Papke E."/>
            <person name="Saw J.H."/>
            <person name="Ushijima B."/>
            <person name="Videau P."/>
        </authorList>
    </citation>
    <scope>NUCLEOTIDE SEQUENCE [LARGE SCALE GENOMIC DNA]</scope>
    <source>
        <strain evidence="9 10">AA17</strain>
    </source>
</reference>
<evidence type="ECO:0000256" key="3">
    <source>
        <dbReference type="ARBA" id="ARBA00005709"/>
    </source>
</evidence>
<name>A0ABT3AA26_9ALTE</name>
<feature type="domain" description="Flagellin C-terminal" evidence="8">
    <location>
        <begin position="333"/>
        <end position="406"/>
    </location>
</feature>
<evidence type="ECO:0000256" key="1">
    <source>
        <dbReference type="ARBA" id="ARBA00004365"/>
    </source>
</evidence>
<gene>
    <name evidence="9" type="primary">flgL</name>
    <name evidence="9" type="ORF">OE749_12305</name>
</gene>
<dbReference type="EMBL" id="JAOWKX010000006">
    <property type="protein sequence ID" value="MCV2885478.1"/>
    <property type="molecule type" value="Genomic_DNA"/>
</dbReference>
<keyword evidence="9" id="KW-0282">Flagellum</keyword>
<dbReference type="Pfam" id="PF00669">
    <property type="entry name" value="Flagellin_N"/>
    <property type="match status" value="1"/>
</dbReference>
<dbReference type="NCBIfam" id="TIGR02550">
    <property type="entry name" value="flagell_flgL"/>
    <property type="match status" value="1"/>
</dbReference>
<dbReference type="RefSeq" id="WP_263712770.1">
    <property type="nucleotide sequence ID" value="NZ_JAOWKX010000006.1"/>
</dbReference>
<evidence type="ECO:0000313" key="10">
    <source>
        <dbReference type="Proteomes" id="UP001652504"/>
    </source>
</evidence>
<protein>
    <submittedName>
        <fullName evidence="9">Flagellar hook-associated protein FlgL</fullName>
    </submittedName>
</protein>
<keyword evidence="5" id="KW-0975">Bacterial flagellum</keyword>
<sequence length="407" mass="44502">MRISTNQLFDRSIKSVLDNQGDISDIQQQLSSGKKLLRPSDDPVGAAKVVRLTEELDQIEQFKRNNDLLKSSLDQEEAVLRNIKSSMDKARQLMVQAGNGIYGDIDREAIAIEVGQIRDEVFDLMNSRNANGEYIFSGYQTGTPAFIYDPTATGNKYQYQGDDGVNKIQVSENVNLQANSNGKEVFEDVLARLKTSITASTATSASSTITQQAAFDQFHKDNYDLLTPANNDYRITVLPGGNQVQIDNIGTGATVGTVGYTSGEPFTFKGIEFNITGGPGNTVDFTLQPPEKENFAEILNDFYIALNDDNMTEKQFREELNDALVGTDNGLVSLANANSGLGGRLNVASSVYVSNLDLEITNKQARSDIEDVDYAEAVSELSKQETALQAAQATFARVTGLSLFDYI</sequence>
<dbReference type="PANTHER" id="PTHR42792">
    <property type="entry name" value="FLAGELLIN"/>
    <property type="match status" value="1"/>
</dbReference>
<keyword evidence="4" id="KW-0964">Secreted</keyword>
<dbReference type="Proteomes" id="UP001652504">
    <property type="component" value="Unassembled WGS sequence"/>
</dbReference>
<dbReference type="PANTHER" id="PTHR42792:SF1">
    <property type="entry name" value="FLAGELLAR HOOK-ASSOCIATED PROTEIN 3"/>
    <property type="match status" value="1"/>
</dbReference>
<evidence type="ECO:0000259" key="7">
    <source>
        <dbReference type="Pfam" id="PF00669"/>
    </source>
</evidence>
<dbReference type="InterPro" id="IPR013384">
    <property type="entry name" value="Flagell_FlgL"/>
</dbReference>
<dbReference type="SUPFAM" id="SSF64518">
    <property type="entry name" value="Phase 1 flagellin"/>
    <property type="match status" value="1"/>
</dbReference>
<feature type="domain" description="Flagellin N-terminal" evidence="7">
    <location>
        <begin position="3"/>
        <end position="141"/>
    </location>
</feature>
<evidence type="ECO:0000259" key="8">
    <source>
        <dbReference type="Pfam" id="PF00700"/>
    </source>
</evidence>
<evidence type="ECO:0000256" key="5">
    <source>
        <dbReference type="ARBA" id="ARBA00023143"/>
    </source>
</evidence>
<evidence type="ECO:0000256" key="2">
    <source>
        <dbReference type="ARBA" id="ARBA00004613"/>
    </source>
</evidence>
<keyword evidence="9" id="KW-0969">Cilium</keyword>
<dbReference type="Gene3D" id="1.20.1330.10">
    <property type="entry name" value="f41 fragment of flagellin, N-terminal domain"/>
    <property type="match status" value="2"/>
</dbReference>
<dbReference type="InterPro" id="IPR046358">
    <property type="entry name" value="Flagellin_C"/>
</dbReference>
<keyword evidence="9" id="KW-0966">Cell projection</keyword>
<dbReference type="InterPro" id="IPR001029">
    <property type="entry name" value="Flagellin_N"/>
</dbReference>
<evidence type="ECO:0000256" key="4">
    <source>
        <dbReference type="ARBA" id="ARBA00022525"/>
    </source>
</evidence>
<keyword evidence="6" id="KW-0175">Coiled coil</keyword>
<comment type="subcellular location">
    <subcellularLocation>
        <location evidence="1">Bacterial flagellum</location>
    </subcellularLocation>
    <subcellularLocation>
        <location evidence="2">Secreted</location>
    </subcellularLocation>
</comment>
<evidence type="ECO:0000256" key="6">
    <source>
        <dbReference type="SAM" id="Coils"/>
    </source>
</evidence>
<evidence type="ECO:0000313" key="9">
    <source>
        <dbReference type="EMBL" id="MCV2885478.1"/>
    </source>
</evidence>
<comment type="caution">
    <text evidence="9">The sequence shown here is derived from an EMBL/GenBank/DDBJ whole genome shotgun (WGS) entry which is preliminary data.</text>
</comment>